<dbReference type="SMART" id="SM00443">
    <property type="entry name" value="G_patch"/>
    <property type="match status" value="1"/>
</dbReference>
<keyword evidence="3" id="KW-0508">mRNA splicing</keyword>
<dbReference type="AlphaFoldDB" id="A0A2P2I3U8"/>
<evidence type="ECO:0000256" key="1">
    <source>
        <dbReference type="ARBA" id="ARBA00004123"/>
    </source>
</evidence>
<proteinExistence type="evidence at transcript level"/>
<feature type="domain" description="G-patch" evidence="5">
    <location>
        <begin position="160"/>
        <end position="206"/>
    </location>
</feature>
<evidence type="ECO:0000259" key="5">
    <source>
        <dbReference type="PROSITE" id="PS50174"/>
    </source>
</evidence>
<protein>
    <submittedName>
        <fullName evidence="6">SURP and G-patch domain-containing protein 1-like</fullName>
    </submittedName>
</protein>
<evidence type="ECO:0000256" key="2">
    <source>
        <dbReference type="ARBA" id="ARBA00022664"/>
    </source>
</evidence>
<dbReference type="InterPro" id="IPR000467">
    <property type="entry name" value="G_patch_dom"/>
</dbReference>
<dbReference type="GO" id="GO:0008380">
    <property type="term" value="P:RNA splicing"/>
    <property type="evidence" value="ECO:0007669"/>
    <property type="project" value="UniProtKB-KW"/>
</dbReference>
<dbReference type="GO" id="GO:0003723">
    <property type="term" value="F:RNA binding"/>
    <property type="evidence" value="ECO:0007669"/>
    <property type="project" value="TreeGrafter"/>
</dbReference>
<sequence length="242" mass="28091">MDMVGEGEHFDAIKGVMLTQLTRQSPIIISYAQQVFGNTDYLTDDQWEQCQEQIKMNVVFQLLQAKQREADMLEEQGRVKYEYDSDEEVDGGTWEHKRRKKEMDITAQKAGELTEKGCGKHHIGDFLPPEEMKKFMEKFNSIREGRDPDFSDYRNNKLTSDNIGYRMLKSMGWMEGQGLGPAGQGITTPVNQNGRHANHGLGIAKPDFLSKEDSEYDAYRKRMMLSYRFRPNPLNNPRRPYY</sequence>
<keyword evidence="4" id="KW-0539">Nucleus</keyword>
<accession>A0A2P2I3U8</accession>
<keyword evidence="2" id="KW-0507">mRNA processing</keyword>
<reference evidence="6" key="1">
    <citation type="journal article" date="2018" name="Biosci. Biotechnol. Biochem.">
        <title>Polysaccharide hydrolase of the hadal zone amphipods Hirondellea gigas.</title>
        <authorList>
            <person name="Kobayashi H."/>
            <person name="Nagahama T."/>
            <person name="Arai W."/>
            <person name="Sasagawa Y."/>
            <person name="Umeda M."/>
            <person name="Hayashi T."/>
            <person name="Nikaido I."/>
            <person name="Watanabe H."/>
            <person name="Oguri K."/>
            <person name="Kitazato H."/>
            <person name="Fujioka K."/>
            <person name="Kido Y."/>
            <person name="Takami H."/>
        </authorList>
    </citation>
    <scope>NUCLEOTIDE SEQUENCE</scope>
    <source>
        <tissue evidence="6">Whole body</tissue>
    </source>
</reference>
<dbReference type="Pfam" id="PF01585">
    <property type="entry name" value="G-patch"/>
    <property type="match status" value="1"/>
</dbReference>
<organism evidence="6">
    <name type="scientific">Hirondellea gigas</name>
    <dbReference type="NCBI Taxonomy" id="1518452"/>
    <lineage>
        <taxon>Eukaryota</taxon>
        <taxon>Metazoa</taxon>
        <taxon>Ecdysozoa</taxon>
        <taxon>Arthropoda</taxon>
        <taxon>Crustacea</taxon>
        <taxon>Multicrustacea</taxon>
        <taxon>Malacostraca</taxon>
        <taxon>Eumalacostraca</taxon>
        <taxon>Peracarida</taxon>
        <taxon>Amphipoda</taxon>
        <taxon>Amphilochidea</taxon>
        <taxon>Lysianassida</taxon>
        <taxon>Lysianassidira</taxon>
        <taxon>Lysianassoidea</taxon>
        <taxon>Lysianassidae</taxon>
        <taxon>Hirondellea</taxon>
    </lineage>
</organism>
<dbReference type="PANTHER" id="PTHR23340:SF0">
    <property type="entry name" value="SURP AND G-PATCH DOMAIN-CONTAINING PROTEIN 1 ISOFORM X1"/>
    <property type="match status" value="1"/>
</dbReference>
<evidence type="ECO:0000256" key="3">
    <source>
        <dbReference type="ARBA" id="ARBA00023187"/>
    </source>
</evidence>
<evidence type="ECO:0000256" key="4">
    <source>
        <dbReference type="ARBA" id="ARBA00023242"/>
    </source>
</evidence>
<evidence type="ECO:0000313" key="6">
    <source>
        <dbReference type="EMBL" id="LAB68714.1"/>
    </source>
</evidence>
<dbReference type="GO" id="GO:0006397">
    <property type="term" value="P:mRNA processing"/>
    <property type="evidence" value="ECO:0007669"/>
    <property type="project" value="UniProtKB-KW"/>
</dbReference>
<dbReference type="PANTHER" id="PTHR23340">
    <property type="entry name" value="ARGININE/SERINE RICH SPLICING FACTOR SF4/14"/>
    <property type="match status" value="1"/>
</dbReference>
<comment type="subcellular location">
    <subcellularLocation>
        <location evidence="1">Nucleus</location>
    </subcellularLocation>
</comment>
<dbReference type="GO" id="GO:0005654">
    <property type="term" value="C:nucleoplasm"/>
    <property type="evidence" value="ECO:0007669"/>
    <property type="project" value="TreeGrafter"/>
</dbReference>
<dbReference type="PROSITE" id="PS50174">
    <property type="entry name" value="G_PATCH"/>
    <property type="match status" value="1"/>
</dbReference>
<dbReference type="InterPro" id="IPR040169">
    <property type="entry name" value="SUGP1/2"/>
</dbReference>
<name>A0A2P2I3U8_9CRUS</name>
<dbReference type="EMBL" id="IACF01003084">
    <property type="protein sequence ID" value="LAB68714.1"/>
    <property type="molecule type" value="mRNA"/>
</dbReference>